<organism evidence="1 2">
    <name type="scientific">Fraserbacteria sp. (strain RBG_16_55_9)</name>
    <dbReference type="NCBI Taxonomy" id="1817864"/>
    <lineage>
        <taxon>Bacteria</taxon>
        <taxon>Candidatus Fraseribacteriota</taxon>
    </lineage>
</organism>
<dbReference type="SUPFAM" id="SSF51735">
    <property type="entry name" value="NAD(P)-binding Rossmann-fold domains"/>
    <property type="match status" value="1"/>
</dbReference>
<dbReference type="GO" id="GO:0005737">
    <property type="term" value="C:cytoplasm"/>
    <property type="evidence" value="ECO:0007669"/>
    <property type="project" value="TreeGrafter"/>
</dbReference>
<dbReference type="InterPro" id="IPR003462">
    <property type="entry name" value="ODC_Mu_crystall"/>
</dbReference>
<dbReference type="InterPro" id="IPR036291">
    <property type="entry name" value="NAD(P)-bd_dom_sf"/>
</dbReference>
<dbReference type="Proteomes" id="UP000179157">
    <property type="component" value="Unassembled WGS sequence"/>
</dbReference>
<dbReference type="PIRSF" id="PIRSF001439">
    <property type="entry name" value="CryM"/>
    <property type="match status" value="1"/>
</dbReference>
<dbReference type="AlphaFoldDB" id="A0A1F5UTW0"/>
<accession>A0A1F5UTW0</accession>
<sequence length="268" mass="29141">MRVLILNQAEVSRLLPMAECMEVMADVLKALARGEAILPLRPVMWLPERVGALAMMPAYLRNLDIMGLKAISVFPGNLGTEFDSHQGAVLLFETKHGQLLAIMDASSITAIRTAAVSGVATQLLARKDARDLAILGSGVQAQTHLEAMLLARKIARVRVWSRDPDHAQFFAQGQSQRHRITVEPMRSAPEAVTGADIICTTTSAREPVLLREWIAPGSHINAVGASTPFTRELDTPTVVNAQLFVDRRESALIAGACNRRPGRSTSHI</sequence>
<dbReference type="Gene3D" id="3.40.50.720">
    <property type="entry name" value="NAD(P)-binding Rossmann-like Domain"/>
    <property type="match status" value="1"/>
</dbReference>
<dbReference type="STRING" id="1817864.A2Z21_06855"/>
<dbReference type="Pfam" id="PF02423">
    <property type="entry name" value="OCD_Mu_crystall"/>
    <property type="match status" value="1"/>
</dbReference>
<dbReference type="PANTHER" id="PTHR13812:SF19">
    <property type="entry name" value="KETIMINE REDUCTASE MU-CRYSTALLIN"/>
    <property type="match status" value="1"/>
</dbReference>
<dbReference type="PANTHER" id="PTHR13812">
    <property type="entry name" value="KETIMINE REDUCTASE MU-CRYSTALLIN"/>
    <property type="match status" value="1"/>
</dbReference>
<dbReference type="EMBL" id="MFGX01000076">
    <property type="protein sequence ID" value="OGF54586.1"/>
    <property type="molecule type" value="Genomic_DNA"/>
</dbReference>
<reference evidence="1 2" key="1">
    <citation type="journal article" date="2016" name="Nat. Commun.">
        <title>Thousands of microbial genomes shed light on interconnected biogeochemical processes in an aquifer system.</title>
        <authorList>
            <person name="Anantharaman K."/>
            <person name="Brown C.T."/>
            <person name="Hug L.A."/>
            <person name="Sharon I."/>
            <person name="Castelle C.J."/>
            <person name="Probst A.J."/>
            <person name="Thomas B.C."/>
            <person name="Singh A."/>
            <person name="Wilkins M.J."/>
            <person name="Karaoz U."/>
            <person name="Brodie E.L."/>
            <person name="Williams K.H."/>
            <person name="Hubbard S.S."/>
            <person name="Banfield J.F."/>
        </authorList>
    </citation>
    <scope>NUCLEOTIDE SEQUENCE [LARGE SCALE GENOMIC DNA]</scope>
    <source>
        <strain evidence="2">RBG_16_55_9</strain>
    </source>
</reference>
<protein>
    <recommendedName>
        <fullName evidence="3">Ornithine cyclodeaminase</fullName>
    </recommendedName>
</protein>
<name>A0A1F5UTW0_FRAXR</name>
<evidence type="ECO:0008006" key="3">
    <source>
        <dbReference type="Google" id="ProtNLM"/>
    </source>
</evidence>
<gene>
    <name evidence="1" type="ORF">A2Z21_06855</name>
</gene>
<evidence type="ECO:0000313" key="2">
    <source>
        <dbReference type="Proteomes" id="UP000179157"/>
    </source>
</evidence>
<dbReference type="Gene3D" id="3.30.1780.10">
    <property type="entry name" value="ornithine cyclodeaminase, domain 1"/>
    <property type="match status" value="1"/>
</dbReference>
<comment type="caution">
    <text evidence="1">The sequence shown here is derived from an EMBL/GenBank/DDBJ whole genome shotgun (WGS) entry which is preliminary data.</text>
</comment>
<dbReference type="InterPro" id="IPR023401">
    <property type="entry name" value="ODC_N"/>
</dbReference>
<proteinExistence type="predicted"/>
<evidence type="ECO:0000313" key="1">
    <source>
        <dbReference type="EMBL" id="OGF54586.1"/>
    </source>
</evidence>